<dbReference type="PANTHER" id="PTHR30294">
    <property type="entry name" value="MEMBRANE COMPONENT OF ABC TRANSPORTER YHHJ-RELATED"/>
    <property type="match status" value="1"/>
</dbReference>
<comment type="subcellular location">
    <subcellularLocation>
        <location evidence="1">Cell membrane</location>
        <topology evidence="1">Multi-pass membrane protein</topology>
    </subcellularLocation>
</comment>
<evidence type="ECO:0000259" key="9">
    <source>
        <dbReference type="PROSITE" id="PS51012"/>
    </source>
</evidence>
<dbReference type="PROSITE" id="PS51012">
    <property type="entry name" value="ABC_TM2"/>
    <property type="match status" value="1"/>
</dbReference>
<dbReference type="PANTHER" id="PTHR30294:SF47">
    <property type="entry name" value="INNER MEMBRANE TRANSPORT PERMEASE YHHJ"/>
    <property type="match status" value="1"/>
</dbReference>
<evidence type="ECO:0000256" key="4">
    <source>
        <dbReference type="ARBA" id="ARBA00022475"/>
    </source>
</evidence>
<feature type="domain" description="ABC transmembrane type-2" evidence="9">
    <location>
        <begin position="134"/>
        <end position="370"/>
    </location>
</feature>
<sequence>MRRRLLNAWRLGLKELMSLWHDKVLLIMIAWAFSGGIYSAATATSQELHNAPIAIVDQDGSVLSARIAGAFYGPYFKRPDMIAPPAVDPGLDAGSWTFVLDIPPDFERDVLAGEQPSIQVNIDAMRVSQAFIGANYIQNIVLGEVAEFVQHRRTETVAPIELAPTILFNPNLTSAWFGSVMELINNVTLLSVILTGAALIREREHGTLEHLMVMPVGAFEIMFAKVWAMALVVWVAVGLSLHFVIGGALAVPIAGSLPLFMAGALIQLLATTSLGIFIGTLSRNMPQLGLMMILVILPLELLSGGMTPRESMPQAVQFIMQFAPTTHFVSLAQAVLYRGAGLDVVWPSLLAMAAIAATLFGASLLMFRRSLRSQG</sequence>
<dbReference type="Gene3D" id="3.40.1710.10">
    <property type="entry name" value="abc type-2 transporter like domain"/>
    <property type="match status" value="1"/>
</dbReference>
<comment type="caution">
    <text evidence="10">The sequence shown here is derived from an EMBL/GenBank/DDBJ whole genome shotgun (WGS) entry which is preliminary data.</text>
</comment>
<dbReference type="GO" id="GO:0005886">
    <property type="term" value="C:plasma membrane"/>
    <property type="evidence" value="ECO:0007669"/>
    <property type="project" value="UniProtKB-SubCell"/>
</dbReference>
<dbReference type="GO" id="GO:0140359">
    <property type="term" value="F:ABC-type transporter activity"/>
    <property type="evidence" value="ECO:0007669"/>
    <property type="project" value="InterPro"/>
</dbReference>
<keyword evidence="11" id="KW-1185">Reference proteome</keyword>
<dbReference type="eggNOG" id="COG0842">
    <property type="taxonomic scope" value="Bacteria"/>
</dbReference>
<evidence type="ECO:0000256" key="8">
    <source>
        <dbReference type="SAM" id="Phobius"/>
    </source>
</evidence>
<dbReference type="EMBL" id="AFHG01000041">
    <property type="protein sequence ID" value="EGK72249.1"/>
    <property type="molecule type" value="Genomic_DNA"/>
</dbReference>
<keyword evidence="4" id="KW-1003">Cell membrane</keyword>
<gene>
    <name evidence="10" type="ORF">METUNv1_01365</name>
</gene>
<feature type="transmembrane region" description="Helical" evidence="8">
    <location>
        <begin position="288"/>
        <end position="306"/>
    </location>
</feature>
<dbReference type="InterPro" id="IPR013525">
    <property type="entry name" value="ABC2_TM"/>
</dbReference>
<feature type="transmembrane region" description="Helical" evidence="8">
    <location>
        <begin position="221"/>
        <end position="245"/>
    </location>
</feature>
<proteinExistence type="inferred from homology"/>
<feature type="transmembrane region" description="Helical" evidence="8">
    <location>
        <begin position="257"/>
        <end position="281"/>
    </location>
</feature>
<dbReference type="RefSeq" id="WP_008060116.1">
    <property type="nucleotide sequence ID" value="NZ_AFHG01000041.1"/>
</dbReference>
<name>F5RAY8_METUF</name>
<feature type="transmembrane region" description="Helical" evidence="8">
    <location>
        <begin position="344"/>
        <end position="367"/>
    </location>
</feature>
<evidence type="ECO:0000256" key="3">
    <source>
        <dbReference type="ARBA" id="ARBA00022448"/>
    </source>
</evidence>
<dbReference type="Pfam" id="PF12698">
    <property type="entry name" value="ABC2_membrane_3"/>
    <property type="match status" value="1"/>
</dbReference>
<evidence type="ECO:0000256" key="7">
    <source>
        <dbReference type="ARBA" id="ARBA00023136"/>
    </source>
</evidence>
<comment type="similarity">
    <text evidence="2">Belongs to the ABC-2 integral membrane protein family.</text>
</comment>
<evidence type="ECO:0000313" key="11">
    <source>
        <dbReference type="Proteomes" id="UP000005019"/>
    </source>
</evidence>
<organism evidence="10 11">
    <name type="scientific">Methyloversatilis universalis (strain ATCC BAA-1314 / DSM 25237 / JCM 13912 / CCUG 52030 / FAM5)</name>
    <dbReference type="NCBI Taxonomy" id="1000565"/>
    <lineage>
        <taxon>Bacteria</taxon>
        <taxon>Pseudomonadati</taxon>
        <taxon>Pseudomonadota</taxon>
        <taxon>Betaproteobacteria</taxon>
        <taxon>Nitrosomonadales</taxon>
        <taxon>Sterolibacteriaceae</taxon>
        <taxon>Methyloversatilis</taxon>
    </lineage>
</organism>
<evidence type="ECO:0000256" key="2">
    <source>
        <dbReference type="ARBA" id="ARBA00007783"/>
    </source>
</evidence>
<dbReference type="OrthoDB" id="9808686at2"/>
<dbReference type="STRING" id="1000565.METUNv1_01365"/>
<keyword evidence="5 8" id="KW-0812">Transmembrane</keyword>
<accession>F5RAY8</accession>
<keyword evidence="7 8" id="KW-0472">Membrane</keyword>
<evidence type="ECO:0000256" key="1">
    <source>
        <dbReference type="ARBA" id="ARBA00004651"/>
    </source>
</evidence>
<keyword evidence="6 8" id="KW-1133">Transmembrane helix</keyword>
<reference evidence="10 11" key="1">
    <citation type="journal article" date="2011" name="J. Bacteriol.">
        <title>Genome sequence of Methyloversatilis universalis FAM5T, a methylotrophic representative of the order Rhodocyclales.</title>
        <authorList>
            <person name="Kittichotirat W."/>
            <person name="Good N.M."/>
            <person name="Hall R."/>
            <person name="Bringel F."/>
            <person name="Lajus A."/>
            <person name="Medigue C."/>
            <person name="Smalley N.E."/>
            <person name="Beck D."/>
            <person name="Bumgarner R."/>
            <person name="Vuilleumier S."/>
            <person name="Kalyuzhnaya M.G."/>
        </authorList>
    </citation>
    <scope>NUCLEOTIDE SEQUENCE [LARGE SCALE GENOMIC DNA]</scope>
    <source>
        <strain evidence="11">ATCC BAA-1314 / JCM 13912 / FAM5</strain>
    </source>
</reference>
<protein>
    <submittedName>
        <fullName evidence="10">ABC-2 type transporter, permease</fullName>
    </submittedName>
</protein>
<evidence type="ECO:0000256" key="6">
    <source>
        <dbReference type="ARBA" id="ARBA00022989"/>
    </source>
</evidence>
<evidence type="ECO:0000313" key="10">
    <source>
        <dbReference type="EMBL" id="EGK72249.1"/>
    </source>
</evidence>
<keyword evidence="3" id="KW-0813">Transport</keyword>
<dbReference type="Proteomes" id="UP000005019">
    <property type="component" value="Unassembled WGS sequence"/>
</dbReference>
<dbReference type="InterPro" id="IPR047817">
    <property type="entry name" value="ABC2_TM_bact-type"/>
</dbReference>
<evidence type="ECO:0000256" key="5">
    <source>
        <dbReference type="ARBA" id="ARBA00022692"/>
    </source>
</evidence>
<dbReference type="AlphaFoldDB" id="F5RAY8"/>
<dbReference type="InterPro" id="IPR051449">
    <property type="entry name" value="ABC-2_transporter_component"/>
</dbReference>